<keyword evidence="13" id="KW-1185">Reference proteome</keyword>
<evidence type="ECO:0000256" key="8">
    <source>
        <dbReference type="ARBA" id="ARBA00022679"/>
    </source>
</evidence>
<dbReference type="NCBIfam" id="TIGR00215">
    <property type="entry name" value="lpxB"/>
    <property type="match status" value="1"/>
</dbReference>
<evidence type="ECO:0000256" key="7">
    <source>
        <dbReference type="ARBA" id="ARBA00022676"/>
    </source>
</evidence>
<protein>
    <recommendedName>
        <fullName evidence="4 11">Lipid-A-disaccharide synthase</fullName>
        <ecNumber evidence="3 11">2.4.1.182</ecNumber>
    </recommendedName>
</protein>
<evidence type="ECO:0000256" key="6">
    <source>
        <dbReference type="ARBA" id="ARBA00022556"/>
    </source>
</evidence>
<evidence type="ECO:0000256" key="9">
    <source>
        <dbReference type="ARBA" id="ARBA00023098"/>
    </source>
</evidence>
<proteinExistence type="inferred from homology"/>
<evidence type="ECO:0000256" key="11">
    <source>
        <dbReference type="HAMAP-Rule" id="MF_00392"/>
    </source>
</evidence>
<evidence type="ECO:0000256" key="10">
    <source>
        <dbReference type="ARBA" id="ARBA00048975"/>
    </source>
</evidence>
<comment type="catalytic activity">
    <reaction evidence="10 11">
        <text>a lipid X + a UDP-2-N,3-O-bis[(3R)-3-hydroxyacyl]-alpha-D-glucosamine = a lipid A disaccharide + UDP + H(+)</text>
        <dbReference type="Rhea" id="RHEA:67828"/>
        <dbReference type="ChEBI" id="CHEBI:15378"/>
        <dbReference type="ChEBI" id="CHEBI:58223"/>
        <dbReference type="ChEBI" id="CHEBI:137748"/>
        <dbReference type="ChEBI" id="CHEBI:176338"/>
        <dbReference type="ChEBI" id="CHEBI:176343"/>
        <dbReference type="EC" id="2.4.1.182"/>
    </reaction>
</comment>
<keyword evidence="6 11" id="KW-0441">Lipid A biosynthesis</keyword>
<dbReference type="EMBL" id="JAWDID010000005">
    <property type="protein sequence ID" value="MDU0339269.1"/>
    <property type="molecule type" value="Genomic_DNA"/>
</dbReference>
<dbReference type="HAMAP" id="MF_00392">
    <property type="entry name" value="LpxB"/>
    <property type="match status" value="1"/>
</dbReference>
<comment type="similarity">
    <text evidence="2 11">Belongs to the LpxB family.</text>
</comment>
<keyword evidence="5 11" id="KW-0444">Lipid biosynthesis</keyword>
<dbReference type="Pfam" id="PF02684">
    <property type="entry name" value="LpxB"/>
    <property type="match status" value="1"/>
</dbReference>
<dbReference type="PANTHER" id="PTHR30372">
    <property type="entry name" value="LIPID-A-DISACCHARIDE SYNTHASE"/>
    <property type="match status" value="1"/>
</dbReference>
<gene>
    <name evidence="11 12" type="primary">lpxB</name>
    <name evidence="12" type="ORF">RKE40_05235</name>
</gene>
<comment type="pathway">
    <text evidence="11">Bacterial outer membrane biogenesis; LPS lipid A biosynthesis.</text>
</comment>
<evidence type="ECO:0000256" key="2">
    <source>
        <dbReference type="ARBA" id="ARBA00007868"/>
    </source>
</evidence>
<evidence type="ECO:0000256" key="3">
    <source>
        <dbReference type="ARBA" id="ARBA00012687"/>
    </source>
</evidence>
<comment type="function">
    <text evidence="1 11">Condensation of UDP-2,3-diacylglucosamine and 2,3-diacylglucosamine-1-phosphate to form lipid A disaccharide, a precursor of lipid A, a phosphorylated glycolipid that anchors the lipopolysaccharide to the outer membrane of the cell.</text>
</comment>
<evidence type="ECO:0000256" key="4">
    <source>
        <dbReference type="ARBA" id="ARBA00020902"/>
    </source>
</evidence>
<keyword evidence="8 11" id="KW-0808">Transferase</keyword>
<evidence type="ECO:0000313" key="13">
    <source>
        <dbReference type="Proteomes" id="UP001254257"/>
    </source>
</evidence>
<name>A0ABU3S3A2_9HYPH</name>
<keyword evidence="9 11" id="KW-0443">Lipid metabolism</keyword>
<organism evidence="12 13">
    <name type="scientific">Bosea rubneri</name>
    <dbReference type="NCBI Taxonomy" id="3075434"/>
    <lineage>
        <taxon>Bacteria</taxon>
        <taxon>Pseudomonadati</taxon>
        <taxon>Pseudomonadota</taxon>
        <taxon>Alphaproteobacteria</taxon>
        <taxon>Hyphomicrobiales</taxon>
        <taxon>Boseaceae</taxon>
        <taxon>Bosea</taxon>
    </lineage>
</organism>
<evidence type="ECO:0000256" key="5">
    <source>
        <dbReference type="ARBA" id="ARBA00022516"/>
    </source>
</evidence>
<evidence type="ECO:0000256" key="1">
    <source>
        <dbReference type="ARBA" id="ARBA00002056"/>
    </source>
</evidence>
<dbReference type="InterPro" id="IPR003835">
    <property type="entry name" value="Glyco_trans_19"/>
</dbReference>
<accession>A0ABU3S3A2</accession>
<dbReference type="Proteomes" id="UP001254257">
    <property type="component" value="Unassembled WGS sequence"/>
</dbReference>
<dbReference type="SUPFAM" id="SSF53756">
    <property type="entry name" value="UDP-Glycosyltransferase/glycogen phosphorylase"/>
    <property type="match status" value="1"/>
</dbReference>
<dbReference type="RefSeq" id="WP_316017182.1">
    <property type="nucleotide sequence ID" value="NZ_JAWDID010000005.1"/>
</dbReference>
<dbReference type="GO" id="GO:0008915">
    <property type="term" value="F:lipid-A-disaccharide synthase activity"/>
    <property type="evidence" value="ECO:0007669"/>
    <property type="project" value="UniProtKB-EC"/>
</dbReference>
<dbReference type="PANTHER" id="PTHR30372:SF4">
    <property type="entry name" value="LIPID-A-DISACCHARIDE SYNTHASE, MITOCHONDRIAL-RELATED"/>
    <property type="match status" value="1"/>
</dbReference>
<sequence length="396" mass="42439">MSIRPFRLFIVAGEASGDALGARFVQQLRRDLGNRPLDLRGVGGEVLAAEGLESVFLQEDIAVMGFGPVVARLPLLLRRISDAAKAAAAFAPDLMLTIDAPDFGLRVDKKLRRLKPAVPIAHWVCPSVWAWRQGRARRMRPHVDRILALLPFEPEALARLGGPETVYVGHPLIERLDELRPDVDEARLRADAAAPLILVLPGSRGSEIRHLMPAFGETIARIAQALPQARFVLPAVPRLADTISQVVADWSVKPEIVTGEAAKLAAFRQARAALAASGTVTLELALAQVPTVAAYRGAGWEAALARRLIKLPTVILPNLILGENIVPEFIQDEVTPDALTQALLAVIPEGAARTRQLDGFAGVEREMHRAGPSPAANAVEAALALVEARAAAASGR</sequence>
<comment type="caution">
    <text evidence="12">The sequence shown here is derived from an EMBL/GenBank/DDBJ whole genome shotgun (WGS) entry which is preliminary data.</text>
</comment>
<keyword evidence="7 11" id="KW-0328">Glycosyltransferase</keyword>
<evidence type="ECO:0000313" key="12">
    <source>
        <dbReference type="EMBL" id="MDU0339269.1"/>
    </source>
</evidence>
<dbReference type="EC" id="2.4.1.182" evidence="3 11"/>
<reference evidence="12 13" key="1">
    <citation type="submission" date="2023-09" db="EMBL/GenBank/DDBJ databases">
        <title>Whole genome shotgun sequencing (WGS) of Bosea sp. ZW T0_25, isolated from stored onions (Allium cepa).</title>
        <authorList>
            <person name="Stoll D.A."/>
            <person name="Huch M."/>
        </authorList>
    </citation>
    <scope>NUCLEOTIDE SEQUENCE [LARGE SCALE GENOMIC DNA]</scope>
    <source>
        <strain evidence="12 13">ZW T0_25</strain>
    </source>
</reference>